<organism evidence="2 3">
    <name type="scientific">Dioscorea zingiberensis</name>
    <dbReference type="NCBI Taxonomy" id="325984"/>
    <lineage>
        <taxon>Eukaryota</taxon>
        <taxon>Viridiplantae</taxon>
        <taxon>Streptophyta</taxon>
        <taxon>Embryophyta</taxon>
        <taxon>Tracheophyta</taxon>
        <taxon>Spermatophyta</taxon>
        <taxon>Magnoliopsida</taxon>
        <taxon>Liliopsida</taxon>
        <taxon>Dioscoreales</taxon>
        <taxon>Dioscoreaceae</taxon>
        <taxon>Dioscorea</taxon>
    </lineage>
</organism>
<dbReference type="InterPro" id="IPR014009">
    <property type="entry name" value="PIK_FAT"/>
</dbReference>
<sequence length="402" mass="44932">MACAERKDTNMMALNLQYDSILLKYAEGKREEALISLWSLVCADMLSTTTLALETASGSPPEPGAVLQSCSLSPVLQPEISINRFQLTEEEMSLTACLFASCSRSIWAQSLRSGLLSCYFIFKAAEAFLDMHINVEGANLASIDELVDILHSLRQRRVSLFGHAARGYFEYLSSSFTKHQESYNESFHLDASKEKAKKSCSLRAMLFILHILLNYGVELNEIFELGFAKVPLLTWQEITPQLFARLSSHPKQAVRKQLERLLLMLAKLSPWSVVYPTLVDKMACEGEYSEEIQHLLDYEAARIAGNSTLSYGEKTKLNAAKYSALMAPVVVALERRLASTSREPETAHEIWFQEEYGEQLKLAILAFKTPPGSAAALGDVWQPFDAIATSLASHQRKSSIYH</sequence>
<dbReference type="GO" id="GO:0005634">
    <property type="term" value="C:nucleus"/>
    <property type="evidence" value="ECO:0007669"/>
    <property type="project" value="TreeGrafter"/>
</dbReference>
<dbReference type="PANTHER" id="PTHR11139">
    <property type="entry name" value="ATAXIA TELANGIECTASIA MUTATED ATM -RELATED"/>
    <property type="match status" value="1"/>
</dbReference>
<feature type="domain" description="FAT" evidence="1">
    <location>
        <begin position="1"/>
        <end position="283"/>
    </location>
</feature>
<dbReference type="PANTHER" id="PTHR11139:SF71">
    <property type="entry name" value="SERINE_THREONINE-PROTEIN KINASE SMG1"/>
    <property type="match status" value="1"/>
</dbReference>
<dbReference type="GO" id="GO:0004674">
    <property type="term" value="F:protein serine/threonine kinase activity"/>
    <property type="evidence" value="ECO:0007669"/>
    <property type="project" value="TreeGrafter"/>
</dbReference>
<reference evidence="2" key="2">
    <citation type="journal article" date="2022" name="Hortic Res">
        <title>The genome of Dioscorea zingiberensis sheds light on the biosynthesis, origin and evolution of the medicinally important diosgenin saponins.</title>
        <authorList>
            <person name="Li Y."/>
            <person name="Tan C."/>
            <person name="Li Z."/>
            <person name="Guo J."/>
            <person name="Li S."/>
            <person name="Chen X."/>
            <person name="Wang C."/>
            <person name="Dai X."/>
            <person name="Yang H."/>
            <person name="Song W."/>
            <person name="Hou L."/>
            <person name="Xu J."/>
            <person name="Tong Z."/>
            <person name="Xu A."/>
            <person name="Yuan X."/>
            <person name="Wang W."/>
            <person name="Yang Q."/>
            <person name="Chen L."/>
            <person name="Sun Z."/>
            <person name="Wang K."/>
            <person name="Pan B."/>
            <person name="Chen J."/>
            <person name="Bao Y."/>
            <person name="Liu F."/>
            <person name="Qi X."/>
            <person name="Gang D.R."/>
            <person name="Wen J."/>
            <person name="Li J."/>
        </authorList>
    </citation>
    <scope>NUCLEOTIDE SEQUENCE</scope>
    <source>
        <strain evidence="2">Dzin_1.0</strain>
    </source>
</reference>
<evidence type="ECO:0000313" key="2">
    <source>
        <dbReference type="EMBL" id="KAJ0981744.1"/>
    </source>
</evidence>
<dbReference type="PROSITE" id="PS51189">
    <property type="entry name" value="FAT"/>
    <property type="match status" value="1"/>
</dbReference>
<gene>
    <name evidence="2" type="ORF">J5N97_009999</name>
</gene>
<dbReference type="AlphaFoldDB" id="A0A9D5CZE5"/>
<protein>
    <recommendedName>
        <fullName evidence="1">FAT domain-containing protein</fullName>
    </recommendedName>
</protein>
<evidence type="ECO:0000259" key="1">
    <source>
        <dbReference type="PROSITE" id="PS51189"/>
    </source>
</evidence>
<name>A0A9D5CZE5_9LILI</name>
<dbReference type="Proteomes" id="UP001085076">
    <property type="component" value="Miscellaneous, Linkage group lg02"/>
</dbReference>
<dbReference type="InterPro" id="IPR050517">
    <property type="entry name" value="DDR_Repair_Kinase"/>
</dbReference>
<proteinExistence type="predicted"/>
<accession>A0A9D5CZE5</accession>
<comment type="caution">
    <text evidence="2">The sequence shown here is derived from an EMBL/GenBank/DDBJ whole genome shotgun (WGS) entry which is preliminary data.</text>
</comment>
<dbReference type="EMBL" id="JAGGNH010000002">
    <property type="protein sequence ID" value="KAJ0981744.1"/>
    <property type="molecule type" value="Genomic_DNA"/>
</dbReference>
<dbReference type="OrthoDB" id="1936557at2759"/>
<evidence type="ECO:0000313" key="3">
    <source>
        <dbReference type="Proteomes" id="UP001085076"/>
    </source>
</evidence>
<dbReference type="GO" id="GO:0000184">
    <property type="term" value="P:nuclear-transcribed mRNA catabolic process, nonsense-mediated decay"/>
    <property type="evidence" value="ECO:0007669"/>
    <property type="project" value="TreeGrafter"/>
</dbReference>
<keyword evidence="3" id="KW-1185">Reference proteome</keyword>
<reference evidence="2" key="1">
    <citation type="submission" date="2021-03" db="EMBL/GenBank/DDBJ databases">
        <authorList>
            <person name="Li Z."/>
            <person name="Yang C."/>
        </authorList>
    </citation>
    <scope>NUCLEOTIDE SEQUENCE</scope>
    <source>
        <strain evidence="2">Dzin_1.0</strain>
        <tissue evidence="2">Leaf</tissue>
    </source>
</reference>